<evidence type="ECO:0000313" key="2">
    <source>
        <dbReference type="Proteomes" id="UP000250266"/>
    </source>
</evidence>
<reference evidence="1 2" key="1">
    <citation type="journal article" date="2016" name="Nat. Commun.">
        <title>Ectomycorrhizal ecology is imprinted in the genome of the dominant symbiotic fungus Cenococcum geophilum.</title>
        <authorList>
            <consortium name="DOE Joint Genome Institute"/>
            <person name="Peter M."/>
            <person name="Kohler A."/>
            <person name="Ohm R.A."/>
            <person name="Kuo A."/>
            <person name="Krutzmann J."/>
            <person name="Morin E."/>
            <person name="Arend M."/>
            <person name="Barry K.W."/>
            <person name="Binder M."/>
            <person name="Choi C."/>
            <person name="Clum A."/>
            <person name="Copeland A."/>
            <person name="Grisel N."/>
            <person name="Haridas S."/>
            <person name="Kipfer T."/>
            <person name="LaButti K."/>
            <person name="Lindquist E."/>
            <person name="Lipzen A."/>
            <person name="Maire R."/>
            <person name="Meier B."/>
            <person name="Mihaltcheva S."/>
            <person name="Molinier V."/>
            <person name="Murat C."/>
            <person name="Poggeler S."/>
            <person name="Quandt C.A."/>
            <person name="Sperisen C."/>
            <person name="Tritt A."/>
            <person name="Tisserant E."/>
            <person name="Crous P.W."/>
            <person name="Henrissat B."/>
            <person name="Nehls U."/>
            <person name="Egli S."/>
            <person name="Spatafora J.W."/>
            <person name="Grigoriev I.V."/>
            <person name="Martin F.M."/>
        </authorList>
    </citation>
    <scope>NUCLEOTIDE SEQUENCE [LARGE SCALE GENOMIC DNA]</scope>
    <source>
        <strain evidence="1 2">CBS 459.81</strain>
    </source>
</reference>
<sequence length="62" mass="7168">MAWRYAYRPILPIRIYIMTKLTALCIPLCVLRVPLPGFTPSLCSCLPCLAASYNTFYFFLIF</sequence>
<dbReference type="AlphaFoldDB" id="A0A8E2DW93"/>
<proteinExistence type="predicted"/>
<dbReference type="EMBL" id="KV747206">
    <property type="protein sequence ID" value="OCK72701.1"/>
    <property type="molecule type" value="Genomic_DNA"/>
</dbReference>
<keyword evidence="2" id="KW-1185">Reference proteome</keyword>
<gene>
    <name evidence="1" type="ORF">K432DRAFT_87251</name>
</gene>
<accession>A0A8E2DW93</accession>
<protein>
    <submittedName>
        <fullName evidence="1">Uncharacterized protein</fullName>
    </submittedName>
</protein>
<dbReference type="Proteomes" id="UP000250266">
    <property type="component" value="Unassembled WGS sequence"/>
</dbReference>
<name>A0A8E2DW93_9PEZI</name>
<evidence type="ECO:0000313" key="1">
    <source>
        <dbReference type="EMBL" id="OCK72701.1"/>
    </source>
</evidence>
<organism evidence="1 2">
    <name type="scientific">Lepidopterella palustris CBS 459.81</name>
    <dbReference type="NCBI Taxonomy" id="1314670"/>
    <lineage>
        <taxon>Eukaryota</taxon>
        <taxon>Fungi</taxon>
        <taxon>Dikarya</taxon>
        <taxon>Ascomycota</taxon>
        <taxon>Pezizomycotina</taxon>
        <taxon>Dothideomycetes</taxon>
        <taxon>Pleosporomycetidae</taxon>
        <taxon>Mytilinidiales</taxon>
        <taxon>Argynnaceae</taxon>
        <taxon>Lepidopterella</taxon>
    </lineage>
</organism>